<name>A0A4S2MW42_9PEZI</name>
<dbReference type="EMBL" id="ML220122">
    <property type="protein sequence ID" value="TGZ80821.1"/>
    <property type="molecule type" value="Genomic_DNA"/>
</dbReference>
<dbReference type="STRING" id="341454.A0A4S2MW42"/>
<evidence type="ECO:0000313" key="5">
    <source>
        <dbReference type="Proteomes" id="UP000298138"/>
    </source>
</evidence>
<evidence type="ECO:0000256" key="2">
    <source>
        <dbReference type="ARBA" id="ARBA00022723"/>
    </source>
</evidence>
<reference evidence="4 5" key="1">
    <citation type="submission" date="2019-04" db="EMBL/GenBank/DDBJ databases">
        <title>Comparative genomics and transcriptomics to analyze fruiting body development in filamentous ascomycetes.</title>
        <authorList>
            <consortium name="DOE Joint Genome Institute"/>
            <person name="Lutkenhaus R."/>
            <person name="Traeger S."/>
            <person name="Breuer J."/>
            <person name="Kuo A."/>
            <person name="Lipzen A."/>
            <person name="Pangilinan J."/>
            <person name="Dilworth D."/>
            <person name="Sandor L."/>
            <person name="Poggeler S."/>
            <person name="Barry K."/>
            <person name="Grigoriev I.V."/>
            <person name="Nowrousian M."/>
        </authorList>
    </citation>
    <scope>NUCLEOTIDE SEQUENCE [LARGE SCALE GENOMIC DNA]</scope>
    <source>
        <strain evidence="4 5">CBS 389.68</strain>
    </source>
</reference>
<evidence type="ECO:0000313" key="4">
    <source>
        <dbReference type="EMBL" id="TGZ80821.1"/>
    </source>
</evidence>
<dbReference type="InParanoid" id="A0A4S2MW42"/>
<keyword evidence="2" id="KW-0479">Metal-binding</keyword>
<dbReference type="GO" id="GO:0046872">
    <property type="term" value="F:metal ion binding"/>
    <property type="evidence" value="ECO:0007669"/>
    <property type="project" value="UniProtKB-KW"/>
</dbReference>
<accession>A0A4S2MW42</accession>
<keyword evidence="5" id="KW-1185">Reference proteome</keyword>
<dbReference type="OrthoDB" id="5401177at2759"/>
<dbReference type="InterPro" id="IPR027806">
    <property type="entry name" value="HARBI1_dom"/>
</dbReference>
<evidence type="ECO:0000256" key="1">
    <source>
        <dbReference type="ARBA" id="ARBA00001968"/>
    </source>
</evidence>
<feature type="non-terminal residue" evidence="4">
    <location>
        <position position="1"/>
    </location>
</feature>
<dbReference type="AlphaFoldDB" id="A0A4S2MW42"/>
<organism evidence="4 5">
    <name type="scientific">Ascodesmis nigricans</name>
    <dbReference type="NCBI Taxonomy" id="341454"/>
    <lineage>
        <taxon>Eukaryota</taxon>
        <taxon>Fungi</taxon>
        <taxon>Dikarya</taxon>
        <taxon>Ascomycota</taxon>
        <taxon>Pezizomycotina</taxon>
        <taxon>Pezizomycetes</taxon>
        <taxon>Pezizales</taxon>
        <taxon>Ascodesmidaceae</taxon>
        <taxon>Ascodesmis</taxon>
    </lineage>
</organism>
<feature type="non-terminal residue" evidence="4">
    <location>
        <position position="120"/>
    </location>
</feature>
<comment type="cofactor">
    <cofactor evidence="1">
        <name>a divalent metal cation</name>
        <dbReference type="ChEBI" id="CHEBI:60240"/>
    </cofactor>
</comment>
<protein>
    <recommendedName>
        <fullName evidence="3">DDE Tnp4 domain-containing protein</fullName>
    </recommendedName>
</protein>
<proteinExistence type="predicted"/>
<sequence length="120" mass="14178">LLHFDHQHLTPERLETFTRAINAKMIPLRTCWGFLDGTVRPIARPVRRQRTYYNGWKRIHVLKYQAVVTPDGLIVHFYEPLEGRRHDIHVYRESGLQQILEQYSFDRSGTPLVLYGDAGY</sequence>
<gene>
    <name evidence="4" type="ORF">EX30DRAFT_297924</name>
</gene>
<dbReference type="Pfam" id="PF13359">
    <property type="entry name" value="DDE_Tnp_4"/>
    <property type="match status" value="1"/>
</dbReference>
<feature type="domain" description="DDE Tnp4" evidence="3">
    <location>
        <begin position="35"/>
        <end position="120"/>
    </location>
</feature>
<dbReference type="Proteomes" id="UP000298138">
    <property type="component" value="Unassembled WGS sequence"/>
</dbReference>
<evidence type="ECO:0000259" key="3">
    <source>
        <dbReference type="Pfam" id="PF13359"/>
    </source>
</evidence>